<keyword evidence="1" id="KW-0418">Kinase</keyword>
<accession>A0A3E2NBG5</accession>
<proteinExistence type="predicted"/>
<keyword evidence="1" id="KW-0808">Transferase</keyword>
<dbReference type="SUPFAM" id="SSF52540">
    <property type="entry name" value="P-loop containing nucleoside triphosphate hydrolases"/>
    <property type="match status" value="1"/>
</dbReference>
<comment type="caution">
    <text evidence="1">The sequence shown here is derived from an EMBL/GenBank/DDBJ whole genome shotgun (WGS) entry which is preliminary data.</text>
</comment>
<dbReference type="OrthoDB" id="9781180at2"/>
<dbReference type="AlphaFoldDB" id="A0A3E2NBG5"/>
<dbReference type="RefSeq" id="WP_117417562.1">
    <property type="nucleotide sequence ID" value="NZ_QOHO01000042.1"/>
</dbReference>
<reference evidence="1 2" key="1">
    <citation type="submission" date="2018-07" db="EMBL/GenBank/DDBJ databases">
        <title>New species, Clostridium PI-S10-A1B.</title>
        <authorList>
            <person name="Krishna G."/>
            <person name="Summeta K."/>
            <person name="Shikha S."/>
            <person name="Prabhu P.B."/>
            <person name="Suresh K."/>
        </authorList>
    </citation>
    <scope>NUCLEOTIDE SEQUENCE [LARGE SCALE GENOMIC DNA]</scope>
    <source>
        <strain evidence="1 2">PI-S10-A1B</strain>
    </source>
</reference>
<evidence type="ECO:0000313" key="1">
    <source>
        <dbReference type="EMBL" id="RFZ78326.1"/>
    </source>
</evidence>
<dbReference type="Gene3D" id="3.40.50.300">
    <property type="entry name" value="P-loop containing nucleotide triphosphate hydrolases"/>
    <property type="match status" value="1"/>
</dbReference>
<dbReference type="GO" id="GO:0016301">
    <property type="term" value="F:kinase activity"/>
    <property type="evidence" value="ECO:0007669"/>
    <property type="project" value="UniProtKB-KW"/>
</dbReference>
<name>A0A3E2NBG5_9FIRM</name>
<dbReference type="Proteomes" id="UP000260680">
    <property type="component" value="Unassembled WGS sequence"/>
</dbReference>
<organism evidence="1 2">
    <name type="scientific">Lacrimispora amygdalina</name>
    <dbReference type="NCBI Taxonomy" id="253257"/>
    <lineage>
        <taxon>Bacteria</taxon>
        <taxon>Bacillati</taxon>
        <taxon>Bacillota</taxon>
        <taxon>Clostridia</taxon>
        <taxon>Lachnospirales</taxon>
        <taxon>Lachnospiraceae</taxon>
        <taxon>Lacrimispora</taxon>
    </lineage>
</organism>
<sequence length="205" mass="23639">MEHRIIAIGRQFGSGGHEIAFRLSEELGVPMYDRDLVEMAAEKLGLSEITIEAVDESVFNTFLSSYRYNGLAPRRIPLNDSTFETQSKIIESLADKGPCIFVGRCADYVLRENPLCLNIFLYAALKDRTERIMKRYNISKKEAEASIKKMDHRRKQYYETYTDRRWGHIESHQILFNISQLGITRTIDTIKHLYADPISVPSTDI</sequence>
<gene>
    <name evidence="1" type="ORF">DS742_13790</name>
</gene>
<dbReference type="EMBL" id="QOHO01000042">
    <property type="protein sequence ID" value="RFZ78326.1"/>
    <property type="molecule type" value="Genomic_DNA"/>
</dbReference>
<evidence type="ECO:0000313" key="2">
    <source>
        <dbReference type="Proteomes" id="UP000260680"/>
    </source>
</evidence>
<dbReference type="InterPro" id="IPR027417">
    <property type="entry name" value="P-loop_NTPase"/>
</dbReference>
<dbReference type="Pfam" id="PF13189">
    <property type="entry name" value="Cytidylate_kin2"/>
    <property type="match status" value="1"/>
</dbReference>
<protein>
    <submittedName>
        <fullName evidence="1">Cytidylate kinase-like family protein</fullName>
    </submittedName>
</protein>